<protein>
    <recommendedName>
        <fullName evidence="3">C1q domain-containing protein</fullName>
    </recommendedName>
</protein>
<dbReference type="OrthoDB" id="1240046at2"/>
<dbReference type="STRING" id="1121485.GCA_000426485_00343"/>
<evidence type="ECO:0008006" key="3">
    <source>
        <dbReference type="Google" id="ProtNLM"/>
    </source>
</evidence>
<sequence>MRNIFLFITVYFSINICQSQVGINTQNPLGIFHIDGKNDNQIVVSNSQILNDFIVSSDGYVGIGAVPAVRLEINTGNIKSGLKLTDGTEGIGRTLMSNLQGVGTWRDMKQTALTWDANRRFTIPNTGIYLITIYLDDNNTTNAYTNKWVNPTLDGGTTYNGVSLWSNMRNSYLISSSNNIGTYGVSCSGTLLLFAGEILTAKGVAWLGGASYIPTLGIEIIAL</sequence>
<evidence type="ECO:0000313" key="2">
    <source>
        <dbReference type="Proteomes" id="UP000297861"/>
    </source>
</evidence>
<organism evidence="1 2">
    <name type="scientific">Dysgonomonas capnocytophagoides</name>
    <dbReference type="NCBI Taxonomy" id="45254"/>
    <lineage>
        <taxon>Bacteria</taxon>
        <taxon>Pseudomonadati</taxon>
        <taxon>Bacteroidota</taxon>
        <taxon>Bacteroidia</taxon>
        <taxon>Bacteroidales</taxon>
        <taxon>Dysgonomonadaceae</taxon>
        <taxon>Dysgonomonas</taxon>
    </lineage>
</organism>
<gene>
    <name evidence="1" type="ORF">E2605_03510</name>
</gene>
<comment type="caution">
    <text evidence="1">The sequence shown here is derived from an EMBL/GenBank/DDBJ whole genome shotgun (WGS) entry which is preliminary data.</text>
</comment>
<dbReference type="EMBL" id="SOML01000001">
    <property type="protein sequence ID" value="TFD99155.1"/>
    <property type="molecule type" value="Genomic_DNA"/>
</dbReference>
<dbReference type="AlphaFoldDB" id="A0A4Y8L936"/>
<dbReference type="RefSeq" id="WP_026627641.1">
    <property type="nucleotide sequence ID" value="NZ_JAWZLG010000017.1"/>
</dbReference>
<dbReference type="Proteomes" id="UP000297861">
    <property type="component" value="Unassembled WGS sequence"/>
</dbReference>
<keyword evidence="2" id="KW-1185">Reference proteome</keyword>
<proteinExistence type="predicted"/>
<name>A0A4Y8L936_9BACT</name>
<evidence type="ECO:0000313" key="1">
    <source>
        <dbReference type="EMBL" id="TFD99155.1"/>
    </source>
</evidence>
<accession>A0A4Y8L936</accession>
<reference evidence="1 2" key="1">
    <citation type="submission" date="2019-03" db="EMBL/GenBank/DDBJ databases">
        <title>San Antonio Military Medical Center submission to MRSN (WRAIR), pending publication.</title>
        <authorList>
            <person name="Blyth D.M."/>
            <person name="Mccarthy S.L."/>
            <person name="Schall S.E."/>
            <person name="Stam J.A."/>
            <person name="Ong A.C."/>
            <person name="Mcgann P.T."/>
        </authorList>
    </citation>
    <scope>NUCLEOTIDE SEQUENCE [LARGE SCALE GENOMIC DNA]</scope>
    <source>
        <strain evidence="1 2">MRSN571793</strain>
    </source>
</reference>